<protein>
    <submittedName>
        <fullName evidence="4">Response regulator/EAL domain-containing protein</fullName>
    </submittedName>
</protein>
<dbReference type="SUPFAM" id="SSF141868">
    <property type="entry name" value="EAL domain-like"/>
    <property type="match status" value="1"/>
</dbReference>
<gene>
    <name evidence="4" type="ORF">ALO52_02649</name>
</gene>
<dbReference type="Pfam" id="PF00563">
    <property type="entry name" value="EAL"/>
    <property type="match status" value="1"/>
</dbReference>
<feature type="domain" description="EAL" evidence="3">
    <location>
        <begin position="153"/>
        <end position="410"/>
    </location>
</feature>
<dbReference type="PATRIC" id="fig|251707.3.peg.3533"/>
<organism evidence="4 5">
    <name type="scientific">Pseudomonas syringae pv. primulae</name>
    <dbReference type="NCBI Taxonomy" id="251707"/>
    <lineage>
        <taxon>Bacteria</taxon>
        <taxon>Pseudomonadati</taxon>
        <taxon>Pseudomonadota</taxon>
        <taxon>Gammaproteobacteria</taxon>
        <taxon>Pseudomonadales</taxon>
        <taxon>Pseudomonadaceae</taxon>
        <taxon>Pseudomonas</taxon>
    </lineage>
</organism>
<dbReference type="PANTHER" id="PTHR33121:SF70">
    <property type="entry name" value="SIGNALING PROTEIN YKOW"/>
    <property type="match status" value="1"/>
</dbReference>
<dbReference type="Pfam" id="PF00072">
    <property type="entry name" value="Response_reg"/>
    <property type="match status" value="1"/>
</dbReference>
<evidence type="ECO:0000259" key="3">
    <source>
        <dbReference type="PROSITE" id="PS50883"/>
    </source>
</evidence>
<evidence type="ECO:0000259" key="2">
    <source>
        <dbReference type="PROSITE" id="PS50110"/>
    </source>
</evidence>
<dbReference type="GO" id="GO:0071111">
    <property type="term" value="F:cyclic-guanylate-specific phosphodiesterase activity"/>
    <property type="evidence" value="ECO:0007669"/>
    <property type="project" value="InterPro"/>
</dbReference>
<dbReference type="SUPFAM" id="SSF52172">
    <property type="entry name" value="CheY-like"/>
    <property type="match status" value="1"/>
</dbReference>
<dbReference type="SMART" id="SM00448">
    <property type="entry name" value="REC"/>
    <property type="match status" value="1"/>
</dbReference>
<dbReference type="InterPro" id="IPR035919">
    <property type="entry name" value="EAL_sf"/>
</dbReference>
<proteinExistence type="predicted"/>
<dbReference type="Proteomes" id="UP000050562">
    <property type="component" value="Unassembled WGS sequence"/>
</dbReference>
<dbReference type="CDD" id="cd01948">
    <property type="entry name" value="EAL"/>
    <property type="match status" value="1"/>
</dbReference>
<dbReference type="InterPro" id="IPR050706">
    <property type="entry name" value="Cyclic-di-GMP_PDE-like"/>
</dbReference>
<dbReference type="Gene3D" id="3.40.50.2300">
    <property type="match status" value="1"/>
</dbReference>
<sequence>MAFSPIGMTVCSLKVLVLEDHPFQLMALHQMLNANQIFDVRTAESVEAARESLSNRGPVDIAICDLQMEGPDGLELIRYLAAENMANALIILSSTATSILEGVARLAVAQGLEVLGCLSKPASAAALSELFKAYQPPALKVEESAPERHAACVLNALQLFGDAMEPAACATQWVAHFQPKVSLDGDVLGAEALVRWQHPVYGLLTPGRFMEVIEAEGLIEPLTWRVLDQALAFSAQMNREQGRALPVSVNIAPQILQQMDFAEQIMQALARHELPASVLTLEILEQDAQQPQNWQLEELLRLCMQGCKLSIDDFGMGASNIDRLLQLPFSELKIPTDFVRGLSDDPRKAAVVAGAMVMAQRLSMNVVVEGVETLDDFHSVLALGTLAIQGYFIARPMAPVDLARWLFERSAVSHAHAPVLTTDHVPADT</sequence>
<dbReference type="Gene3D" id="3.20.20.450">
    <property type="entry name" value="EAL domain"/>
    <property type="match status" value="1"/>
</dbReference>
<dbReference type="InterPro" id="IPR001633">
    <property type="entry name" value="EAL_dom"/>
</dbReference>
<dbReference type="InterPro" id="IPR011006">
    <property type="entry name" value="CheY-like_superfamily"/>
</dbReference>
<dbReference type="GO" id="GO:0000160">
    <property type="term" value="P:phosphorelay signal transduction system"/>
    <property type="evidence" value="ECO:0007669"/>
    <property type="project" value="InterPro"/>
</dbReference>
<dbReference type="SMART" id="SM00052">
    <property type="entry name" value="EAL"/>
    <property type="match status" value="1"/>
</dbReference>
<name>A0A0P9Y6W1_9PSED</name>
<evidence type="ECO:0000256" key="1">
    <source>
        <dbReference type="PROSITE-ProRule" id="PRU00169"/>
    </source>
</evidence>
<dbReference type="InterPro" id="IPR001789">
    <property type="entry name" value="Sig_transdc_resp-reg_receiver"/>
</dbReference>
<feature type="modified residue" description="4-aspartylphosphate" evidence="1">
    <location>
        <position position="65"/>
    </location>
</feature>
<feature type="domain" description="Response regulatory" evidence="2">
    <location>
        <begin position="14"/>
        <end position="135"/>
    </location>
</feature>
<keyword evidence="1" id="KW-0597">Phosphoprotein</keyword>
<dbReference type="PROSITE" id="PS50883">
    <property type="entry name" value="EAL"/>
    <property type="match status" value="1"/>
</dbReference>
<reference evidence="4 5" key="1">
    <citation type="submission" date="2015-09" db="EMBL/GenBank/DDBJ databases">
        <title>Genome announcement of multiple Pseudomonas syringae strains.</title>
        <authorList>
            <person name="Thakur S."/>
            <person name="Wang P.W."/>
            <person name="Gong Y."/>
            <person name="Weir B.S."/>
            <person name="Guttman D.S."/>
        </authorList>
    </citation>
    <scope>NUCLEOTIDE SEQUENCE [LARGE SCALE GENOMIC DNA]</scope>
    <source>
        <strain evidence="4 5">ICMP3956</strain>
    </source>
</reference>
<dbReference type="PANTHER" id="PTHR33121">
    <property type="entry name" value="CYCLIC DI-GMP PHOSPHODIESTERASE PDEF"/>
    <property type="match status" value="1"/>
</dbReference>
<dbReference type="EMBL" id="LJRC01000112">
    <property type="protein sequence ID" value="KPY37622.1"/>
    <property type="molecule type" value="Genomic_DNA"/>
</dbReference>
<evidence type="ECO:0000313" key="4">
    <source>
        <dbReference type="EMBL" id="KPY37622.1"/>
    </source>
</evidence>
<dbReference type="PROSITE" id="PS50110">
    <property type="entry name" value="RESPONSE_REGULATORY"/>
    <property type="match status" value="1"/>
</dbReference>
<accession>A0A0P9Y6W1</accession>
<comment type="caution">
    <text evidence="4">The sequence shown here is derived from an EMBL/GenBank/DDBJ whole genome shotgun (WGS) entry which is preliminary data.</text>
</comment>
<evidence type="ECO:0000313" key="5">
    <source>
        <dbReference type="Proteomes" id="UP000050562"/>
    </source>
</evidence>
<dbReference type="AlphaFoldDB" id="A0A0P9Y6W1"/>